<dbReference type="OMA" id="LMWYAKG"/>
<dbReference type="AlphaFoldDB" id="A0A1R3R9M5"/>
<gene>
    <name evidence="3" type="ORF">ASPCADRAFT_9983</name>
</gene>
<dbReference type="OrthoDB" id="410058at2759"/>
<evidence type="ECO:0000259" key="2">
    <source>
        <dbReference type="Pfam" id="PF10159"/>
    </source>
</evidence>
<protein>
    <recommendedName>
        <fullName evidence="2">Multiple myeloma tumor-associated protein 2-like N-terminal domain-containing protein</fullName>
    </recommendedName>
</protein>
<dbReference type="Pfam" id="PF10159">
    <property type="entry name" value="MMtag"/>
    <property type="match status" value="1"/>
</dbReference>
<proteinExistence type="predicted"/>
<feature type="domain" description="Multiple myeloma tumor-associated protein 2-like N-terminal" evidence="2">
    <location>
        <begin position="11"/>
        <end position="88"/>
    </location>
</feature>
<organism evidence="3 4">
    <name type="scientific">Aspergillus carbonarius (strain ITEM 5010)</name>
    <dbReference type="NCBI Taxonomy" id="602072"/>
    <lineage>
        <taxon>Eukaryota</taxon>
        <taxon>Fungi</taxon>
        <taxon>Dikarya</taxon>
        <taxon>Ascomycota</taxon>
        <taxon>Pezizomycotina</taxon>
        <taxon>Eurotiomycetes</taxon>
        <taxon>Eurotiomycetidae</taxon>
        <taxon>Eurotiales</taxon>
        <taxon>Aspergillaceae</taxon>
        <taxon>Aspergillus</taxon>
        <taxon>Aspergillus subgen. Circumdati</taxon>
    </lineage>
</organism>
<reference evidence="4" key="1">
    <citation type="journal article" date="2017" name="Genome Biol.">
        <title>Comparative genomics reveals high biological diversity and specific adaptations in the industrially and medically important fungal genus Aspergillus.</title>
        <authorList>
            <person name="de Vries R.P."/>
            <person name="Riley R."/>
            <person name="Wiebenga A."/>
            <person name="Aguilar-Osorio G."/>
            <person name="Amillis S."/>
            <person name="Uchima C.A."/>
            <person name="Anderluh G."/>
            <person name="Asadollahi M."/>
            <person name="Askin M."/>
            <person name="Barry K."/>
            <person name="Battaglia E."/>
            <person name="Bayram O."/>
            <person name="Benocci T."/>
            <person name="Braus-Stromeyer S.A."/>
            <person name="Caldana C."/>
            <person name="Canovas D."/>
            <person name="Cerqueira G.C."/>
            <person name="Chen F."/>
            <person name="Chen W."/>
            <person name="Choi C."/>
            <person name="Clum A."/>
            <person name="Dos Santos R.A."/>
            <person name="Damasio A.R."/>
            <person name="Diallinas G."/>
            <person name="Emri T."/>
            <person name="Fekete E."/>
            <person name="Flipphi M."/>
            <person name="Freyberg S."/>
            <person name="Gallo A."/>
            <person name="Gournas C."/>
            <person name="Habgood R."/>
            <person name="Hainaut M."/>
            <person name="Harispe M.L."/>
            <person name="Henrissat B."/>
            <person name="Hilden K.S."/>
            <person name="Hope R."/>
            <person name="Hossain A."/>
            <person name="Karabika E."/>
            <person name="Karaffa L."/>
            <person name="Karanyi Z."/>
            <person name="Krasevec N."/>
            <person name="Kuo A."/>
            <person name="Kusch H."/>
            <person name="LaButti K."/>
            <person name="Lagendijk E.L."/>
            <person name="Lapidus A."/>
            <person name="Levasseur A."/>
            <person name="Lindquist E."/>
            <person name="Lipzen A."/>
            <person name="Logrieco A.F."/>
            <person name="MacCabe A."/>
            <person name="Maekelae M.R."/>
            <person name="Malavazi I."/>
            <person name="Melin P."/>
            <person name="Meyer V."/>
            <person name="Mielnichuk N."/>
            <person name="Miskei M."/>
            <person name="Molnar A.P."/>
            <person name="Mule G."/>
            <person name="Ngan C.Y."/>
            <person name="Orejas M."/>
            <person name="Orosz E."/>
            <person name="Ouedraogo J.P."/>
            <person name="Overkamp K.M."/>
            <person name="Park H.-S."/>
            <person name="Perrone G."/>
            <person name="Piumi F."/>
            <person name="Punt P.J."/>
            <person name="Ram A.F."/>
            <person name="Ramon A."/>
            <person name="Rauscher S."/>
            <person name="Record E."/>
            <person name="Riano-Pachon D.M."/>
            <person name="Robert V."/>
            <person name="Roehrig J."/>
            <person name="Ruller R."/>
            <person name="Salamov A."/>
            <person name="Salih N.S."/>
            <person name="Samson R.A."/>
            <person name="Sandor E."/>
            <person name="Sanguinetti M."/>
            <person name="Schuetze T."/>
            <person name="Sepcic K."/>
            <person name="Shelest E."/>
            <person name="Sherlock G."/>
            <person name="Sophianopoulou V."/>
            <person name="Squina F.M."/>
            <person name="Sun H."/>
            <person name="Susca A."/>
            <person name="Todd R.B."/>
            <person name="Tsang A."/>
            <person name="Unkles S.E."/>
            <person name="van de Wiele N."/>
            <person name="van Rossen-Uffink D."/>
            <person name="Oliveira J.V."/>
            <person name="Vesth T.C."/>
            <person name="Visser J."/>
            <person name="Yu J.-H."/>
            <person name="Zhou M."/>
            <person name="Andersen M.R."/>
            <person name="Archer D.B."/>
            <person name="Baker S.E."/>
            <person name="Benoit I."/>
            <person name="Brakhage A.A."/>
            <person name="Braus G.H."/>
            <person name="Fischer R."/>
            <person name="Frisvad J.C."/>
            <person name="Goldman G.H."/>
            <person name="Houbraken J."/>
            <person name="Oakley B."/>
            <person name="Pocsi I."/>
            <person name="Scazzocchio C."/>
            <person name="Seiboth B."/>
            <person name="vanKuyk P.A."/>
            <person name="Wortman J."/>
            <person name="Dyer P.S."/>
            <person name="Grigoriev I.V."/>
        </authorList>
    </citation>
    <scope>NUCLEOTIDE SEQUENCE [LARGE SCALE GENOMIC DNA]</scope>
    <source>
        <strain evidence="4">ITEM 5010</strain>
    </source>
</reference>
<sequence>MDLVAGVRKEGSRGGRGDFKWSDVKDSTHRENYLGHSVMAPVGRWQHGKDLFWYARGEDDNEDQARKEREEKQRVKEAEEEAMARALGLPIPPKASENANLVPLGDKEGRALGMARPDVAAVVEAREGIGSEIARLKGRGIGCGSVDIADIVMSASIIIGVIVADLGRMIVITIVTAGEGIHAHGQGVETGNMMTIGDSERIVIALTQERETLLTIIDDAETKLTAT</sequence>
<dbReference type="InterPro" id="IPR019315">
    <property type="entry name" value="MMTA2_N"/>
</dbReference>
<dbReference type="PANTHER" id="PTHR14580:SF0">
    <property type="entry name" value="MULTIPLE MYELOMA TUMOR-ASSOCIATED PROTEIN 2"/>
    <property type="match status" value="1"/>
</dbReference>
<keyword evidence="1" id="KW-0175">Coiled coil</keyword>
<dbReference type="InterPro" id="IPR039207">
    <property type="entry name" value="MMTAG2-like"/>
</dbReference>
<dbReference type="PANTHER" id="PTHR14580">
    <property type="entry name" value="MULTIPLE MYELOMA TUMOR-ASSOCIATED PROTEIN 2 FAMILY MEMBER"/>
    <property type="match status" value="1"/>
</dbReference>
<keyword evidence="4" id="KW-1185">Reference proteome</keyword>
<accession>A0A1R3R9M5</accession>
<evidence type="ECO:0000313" key="3">
    <source>
        <dbReference type="EMBL" id="OOF91186.1"/>
    </source>
</evidence>
<evidence type="ECO:0000313" key="4">
    <source>
        <dbReference type="Proteomes" id="UP000188318"/>
    </source>
</evidence>
<dbReference type="Proteomes" id="UP000188318">
    <property type="component" value="Unassembled WGS sequence"/>
</dbReference>
<evidence type="ECO:0000256" key="1">
    <source>
        <dbReference type="SAM" id="Coils"/>
    </source>
</evidence>
<feature type="coiled-coil region" evidence="1">
    <location>
        <begin position="58"/>
        <end position="85"/>
    </location>
</feature>
<name>A0A1R3R9M5_ASPC5</name>
<dbReference type="EMBL" id="KV907512">
    <property type="protein sequence ID" value="OOF91186.1"/>
    <property type="molecule type" value="Genomic_DNA"/>
</dbReference>
<dbReference type="VEuPathDB" id="FungiDB:ASPCADRAFT_9983"/>